<dbReference type="SMART" id="SM00418">
    <property type="entry name" value="HTH_ARSR"/>
    <property type="match status" value="1"/>
</dbReference>
<dbReference type="InterPro" id="IPR036388">
    <property type="entry name" value="WH-like_DNA-bd_sf"/>
</dbReference>
<gene>
    <name evidence="2" type="ORF">HK44_018255</name>
</gene>
<dbReference type="InterPro" id="IPR036390">
    <property type="entry name" value="WH_DNA-bd_sf"/>
</dbReference>
<dbReference type="Gene3D" id="1.10.10.10">
    <property type="entry name" value="Winged helix-like DNA-binding domain superfamily/Winged helix DNA-binding domain"/>
    <property type="match status" value="1"/>
</dbReference>
<dbReference type="GO" id="GO:0003677">
    <property type="term" value="F:DNA binding"/>
    <property type="evidence" value="ECO:0007669"/>
    <property type="project" value="TreeGrafter"/>
</dbReference>
<organism evidence="2 3">
    <name type="scientific">Pseudomonas fluorescens HK44</name>
    <dbReference type="NCBI Taxonomy" id="1042209"/>
    <lineage>
        <taxon>Bacteria</taxon>
        <taxon>Pseudomonadati</taxon>
        <taxon>Pseudomonadota</taxon>
        <taxon>Gammaproteobacteria</taxon>
        <taxon>Pseudomonadales</taxon>
        <taxon>Pseudomonadaceae</taxon>
        <taxon>Pseudomonas</taxon>
    </lineage>
</organism>
<feature type="domain" description="HTH arsR-type" evidence="1">
    <location>
        <begin position="1"/>
        <end position="94"/>
    </location>
</feature>
<evidence type="ECO:0000259" key="1">
    <source>
        <dbReference type="PROSITE" id="PS50987"/>
    </source>
</evidence>
<dbReference type="InterPro" id="IPR011991">
    <property type="entry name" value="ArsR-like_HTH"/>
</dbReference>
<proteinExistence type="predicted"/>
<dbReference type="CDD" id="cd00090">
    <property type="entry name" value="HTH_ARSR"/>
    <property type="match status" value="1"/>
</dbReference>
<dbReference type="SUPFAM" id="SSF46785">
    <property type="entry name" value="Winged helix' DNA-binding domain"/>
    <property type="match status" value="1"/>
</dbReference>
<dbReference type="InterPro" id="IPR052543">
    <property type="entry name" value="HTH_Metal-responsive_Reg"/>
</dbReference>
<dbReference type="OrthoDB" id="9797716at2"/>
<evidence type="ECO:0000313" key="3">
    <source>
        <dbReference type="Proteomes" id="UP000022611"/>
    </source>
</evidence>
<dbReference type="GO" id="GO:0010288">
    <property type="term" value="P:response to lead ion"/>
    <property type="evidence" value="ECO:0007669"/>
    <property type="project" value="TreeGrafter"/>
</dbReference>
<dbReference type="GO" id="GO:0032791">
    <property type="term" value="F:lead ion binding"/>
    <property type="evidence" value="ECO:0007669"/>
    <property type="project" value="TreeGrafter"/>
</dbReference>
<dbReference type="InterPro" id="IPR001845">
    <property type="entry name" value="HTH_ArsR_DNA-bd_dom"/>
</dbReference>
<dbReference type="RefSeq" id="WP_019693718.1">
    <property type="nucleotide sequence ID" value="NZ_AFOY02000023.1"/>
</dbReference>
<dbReference type="GO" id="GO:0097063">
    <property type="term" value="F:cadmium ion sensor activity"/>
    <property type="evidence" value="ECO:0007669"/>
    <property type="project" value="TreeGrafter"/>
</dbReference>
<dbReference type="EMBL" id="AFOY02000023">
    <property type="protein sequence ID" value="EXF91577.1"/>
    <property type="molecule type" value="Genomic_DNA"/>
</dbReference>
<name>A0A010T1L9_PSEFL</name>
<dbReference type="Proteomes" id="UP000022611">
    <property type="component" value="Unassembled WGS sequence"/>
</dbReference>
<dbReference type="eggNOG" id="COG0640">
    <property type="taxonomic scope" value="Bacteria"/>
</dbReference>
<protein>
    <submittedName>
        <fullName evidence="2">ArsR family transcriptional regulator</fullName>
    </submittedName>
</protein>
<dbReference type="PANTHER" id="PTHR39168:SF1">
    <property type="entry name" value="TRANSCRIPTIONAL REGULATORY PROTEIN"/>
    <property type="match status" value="1"/>
</dbReference>
<dbReference type="PROSITE" id="PS50987">
    <property type="entry name" value="HTH_ARSR_2"/>
    <property type="match status" value="1"/>
</dbReference>
<dbReference type="HOGENOM" id="CLU_077964_1_0_6"/>
<evidence type="ECO:0000313" key="2">
    <source>
        <dbReference type="EMBL" id="EXF91577.1"/>
    </source>
</evidence>
<dbReference type="PANTHER" id="PTHR39168">
    <property type="entry name" value="TRANSCRIPTIONAL REGULATOR-RELATED"/>
    <property type="match status" value="1"/>
</dbReference>
<accession>A0A010T1L9</accession>
<dbReference type="GO" id="GO:0003700">
    <property type="term" value="F:DNA-binding transcription factor activity"/>
    <property type="evidence" value="ECO:0007669"/>
    <property type="project" value="InterPro"/>
</dbReference>
<dbReference type="AlphaFoldDB" id="A0A010T1L9"/>
<reference evidence="2 3" key="1">
    <citation type="journal article" date="2011" name="J. Bacteriol.">
        <title>Draft genome sequence of the polycyclic aromatic hydrocarbon-degrading, genetically engineered bioluminescent bioreporter Pseudomonas fluorescens HK44.</title>
        <authorList>
            <person name="Chauhan A."/>
            <person name="Layton A.C."/>
            <person name="Williams D.E."/>
            <person name="Smartt A.E."/>
            <person name="Ripp S."/>
            <person name="Karpinets T.V."/>
            <person name="Brown S.D."/>
            <person name="Sayler G.S."/>
        </authorList>
    </citation>
    <scope>NUCLEOTIDE SEQUENCE [LARGE SCALE GENOMIC DNA]</scope>
    <source>
        <strain evidence="2 3">HK44</strain>
    </source>
</reference>
<dbReference type="GO" id="GO:0046686">
    <property type="term" value="P:response to cadmium ion"/>
    <property type="evidence" value="ECO:0007669"/>
    <property type="project" value="TreeGrafter"/>
</dbReference>
<dbReference type="PATRIC" id="fig|1042209.11.peg.5816"/>
<comment type="caution">
    <text evidence="2">The sequence shown here is derived from an EMBL/GenBank/DDBJ whole genome shotgun (WGS) entry which is preliminary data.</text>
</comment>
<sequence>MEHAPCISQIATLLADPKRSAMMWALMDGTARQSEELALLAGLSPSSANAHLGRLSSGGLLKVEERGRKRFFRLAAPEIGAAVEALASATLASLPGKVPELLKRTSPLTKVRTAPSSLLRARLCEDHLGGSLAADLYQRMLDAGWIEQLDKRVIVTHKGANRLATHGVFIQALAHSTSRVVCACPDWSERRPHLGGTLGAAVLQLFMQSGWLNLPGDTRVLQITAAGQREIDQFAKEAELEMAL</sequence>